<sequence>MVWGALALFFLVVVAATLSIRDGHKVRGISSAIDASAYYAVKPLTATEQAFFRLIESSLPGYVILAQVDAKRIVRTKRSKSHQHFNRVAQLSLDYVICRRDFSVVAAVELDDPSHDRERQKTRDEKKDAMMKAIGVRLIRLTSDAIRRNLTCASKCLAKTSEGKAGRWPRRKMRE</sequence>
<evidence type="ECO:0000259" key="1">
    <source>
        <dbReference type="Pfam" id="PF10881"/>
    </source>
</evidence>
<evidence type="ECO:0000313" key="3">
    <source>
        <dbReference type="Proteomes" id="UP000382577"/>
    </source>
</evidence>
<dbReference type="OrthoDB" id="6882268at2"/>
<name>A0A5E4Z594_9BURK</name>
<accession>A0A5E4Z594</accession>
<feature type="domain" description="DUF2726" evidence="1">
    <location>
        <begin position="44"/>
        <end position="146"/>
    </location>
</feature>
<organism evidence="2 3">
    <name type="scientific">Pandoraea fibrosis</name>
    <dbReference type="NCBI Taxonomy" id="1891094"/>
    <lineage>
        <taxon>Bacteria</taxon>
        <taxon>Pseudomonadati</taxon>
        <taxon>Pseudomonadota</taxon>
        <taxon>Betaproteobacteria</taxon>
        <taxon>Burkholderiales</taxon>
        <taxon>Burkholderiaceae</taxon>
        <taxon>Pandoraea</taxon>
    </lineage>
</organism>
<evidence type="ECO:0000313" key="2">
    <source>
        <dbReference type="EMBL" id="VVE55817.1"/>
    </source>
</evidence>
<dbReference type="Proteomes" id="UP000382577">
    <property type="component" value="Unassembled WGS sequence"/>
</dbReference>
<dbReference type="EMBL" id="CABPRW010000038">
    <property type="protein sequence ID" value="VVE55817.1"/>
    <property type="molecule type" value="Genomic_DNA"/>
</dbReference>
<dbReference type="Gene3D" id="3.40.960.10">
    <property type="entry name" value="VSR Endonuclease"/>
    <property type="match status" value="1"/>
</dbReference>
<dbReference type="Pfam" id="PF10881">
    <property type="entry name" value="DUF2726"/>
    <property type="match status" value="1"/>
</dbReference>
<dbReference type="InterPro" id="IPR024402">
    <property type="entry name" value="DUF2726"/>
</dbReference>
<dbReference type="AlphaFoldDB" id="A0A5E4Z594"/>
<protein>
    <recommendedName>
        <fullName evidence="1">DUF2726 domain-containing protein</fullName>
    </recommendedName>
</protein>
<reference evidence="2 3" key="1">
    <citation type="submission" date="2019-08" db="EMBL/GenBank/DDBJ databases">
        <authorList>
            <person name="Peeters C."/>
        </authorList>
    </citation>
    <scope>NUCLEOTIDE SEQUENCE [LARGE SCALE GENOMIC DNA]</scope>
    <source>
        <strain evidence="2 3">LMG 31113</strain>
    </source>
</reference>
<gene>
    <name evidence="2" type="ORF">PFI31113_05006</name>
</gene>
<proteinExistence type="predicted"/>